<organism evidence="1 2">
    <name type="scientific">Levilactobacillus hammesii DSM 16381</name>
    <dbReference type="NCBI Taxonomy" id="1423753"/>
    <lineage>
        <taxon>Bacteria</taxon>
        <taxon>Bacillati</taxon>
        <taxon>Bacillota</taxon>
        <taxon>Bacilli</taxon>
        <taxon>Lactobacillales</taxon>
        <taxon>Lactobacillaceae</taxon>
        <taxon>Levilactobacillus</taxon>
    </lineage>
</organism>
<keyword evidence="2" id="KW-1185">Reference proteome</keyword>
<protein>
    <recommendedName>
        <fullName evidence="3">Phage XkdN-like protein</fullName>
    </recommendedName>
</protein>
<evidence type="ECO:0008006" key="3">
    <source>
        <dbReference type="Google" id="ProtNLM"/>
    </source>
</evidence>
<dbReference type="EMBL" id="AZFS01000046">
    <property type="protein sequence ID" value="KRL95571.1"/>
    <property type="molecule type" value="Genomic_DNA"/>
</dbReference>
<gene>
    <name evidence="1" type="ORF">FD28_GL002543</name>
</gene>
<evidence type="ECO:0000313" key="1">
    <source>
        <dbReference type="EMBL" id="KRL95571.1"/>
    </source>
</evidence>
<dbReference type="PATRIC" id="fig|1423753.3.peg.2671"/>
<dbReference type="Gene3D" id="3.30.2220.30">
    <property type="match status" value="1"/>
</dbReference>
<dbReference type="OrthoDB" id="1807498at2"/>
<dbReference type="Pfam" id="PF08890">
    <property type="entry name" value="Phage_TAC_5"/>
    <property type="match status" value="1"/>
</dbReference>
<comment type="caution">
    <text evidence="1">The sequence shown here is derived from an EMBL/GenBank/DDBJ whole genome shotgun (WGS) entry which is preliminary data.</text>
</comment>
<name>A0A0R1UVV0_9LACO</name>
<dbReference type="InterPro" id="IPR038559">
    <property type="entry name" value="XkdN-like_sf"/>
</dbReference>
<dbReference type="InterPro" id="IPR014986">
    <property type="entry name" value="XkdN-like"/>
</dbReference>
<accession>A0A0R1UVV0</accession>
<dbReference type="Proteomes" id="UP000051580">
    <property type="component" value="Unassembled WGS sequence"/>
</dbReference>
<dbReference type="AlphaFoldDB" id="A0A0R1UVV0"/>
<proteinExistence type="predicted"/>
<evidence type="ECO:0000313" key="2">
    <source>
        <dbReference type="Proteomes" id="UP000051580"/>
    </source>
</evidence>
<sequence>MAEQVSIKDFLRKRQMAEKEVKFKGFSVPFVIREISNGENEKLQKSATKTTKNRAGQVMQNLDQDKYAKDLLLTSVVQPDLNTQELQEFYGTLADPYGTLKKMLSIGEFTALVQEVNKLSGVEEALDDKVEDAKK</sequence>
<dbReference type="RefSeq" id="WP_057733377.1">
    <property type="nucleotide sequence ID" value="NZ_AZFS01000046.1"/>
</dbReference>
<dbReference type="STRING" id="1423753.FD28_GL002543"/>
<reference evidence="1 2" key="1">
    <citation type="journal article" date="2015" name="Genome Announc.">
        <title>Expanding the biotechnology potential of lactobacilli through comparative genomics of 213 strains and associated genera.</title>
        <authorList>
            <person name="Sun Z."/>
            <person name="Harris H.M."/>
            <person name="McCann A."/>
            <person name="Guo C."/>
            <person name="Argimon S."/>
            <person name="Zhang W."/>
            <person name="Yang X."/>
            <person name="Jeffery I.B."/>
            <person name="Cooney J.C."/>
            <person name="Kagawa T.F."/>
            <person name="Liu W."/>
            <person name="Song Y."/>
            <person name="Salvetti E."/>
            <person name="Wrobel A."/>
            <person name="Rasinkangas P."/>
            <person name="Parkhill J."/>
            <person name="Rea M.C."/>
            <person name="O'Sullivan O."/>
            <person name="Ritari J."/>
            <person name="Douillard F.P."/>
            <person name="Paul Ross R."/>
            <person name="Yang R."/>
            <person name="Briner A.E."/>
            <person name="Felis G.E."/>
            <person name="de Vos W.M."/>
            <person name="Barrangou R."/>
            <person name="Klaenhammer T.R."/>
            <person name="Caufield P.W."/>
            <person name="Cui Y."/>
            <person name="Zhang H."/>
            <person name="O'Toole P.W."/>
        </authorList>
    </citation>
    <scope>NUCLEOTIDE SEQUENCE [LARGE SCALE GENOMIC DNA]</scope>
    <source>
        <strain evidence="1 2">DSM 16381</strain>
    </source>
</reference>